<dbReference type="FunFam" id="3.30.2350.10:FF:000011">
    <property type="entry name" value="tRNA pseudouridine synthase B"/>
    <property type="match status" value="1"/>
</dbReference>
<protein>
    <recommendedName>
        <fullName evidence="5">tRNA pseudouridine synthase B</fullName>
        <ecNumber evidence="5">5.4.99.25</ecNumber>
    </recommendedName>
    <alternativeName>
        <fullName evidence="5">tRNA pseudouridine(55) synthase</fullName>
        <shortName evidence="5">Psi55 synthase</shortName>
    </alternativeName>
    <alternativeName>
        <fullName evidence="5">tRNA pseudouridylate synthase</fullName>
    </alternativeName>
    <alternativeName>
        <fullName evidence="5">tRNA-uridine isomerase</fullName>
    </alternativeName>
</protein>
<dbReference type="InterPro" id="IPR002501">
    <property type="entry name" value="PsdUridine_synth_N"/>
</dbReference>
<dbReference type="SUPFAM" id="SSF55120">
    <property type="entry name" value="Pseudouridine synthase"/>
    <property type="match status" value="1"/>
</dbReference>
<dbReference type="EMBL" id="FQXO01000043">
    <property type="protein sequence ID" value="SHH67367.1"/>
    <property type="molecule type" value="Genomic_DNA"/>
</dbReference>
<dbReference type="Pfam" id="PF16198">
    <property type="entry name" value="TruB_C_2"/>
    <property type="match status" value="1"/>
</dbReference>
<evidence type="ECO:0000256" key="4">
    <source>
        <dbReference type="ARBA" id="ARBA00023235"/>
    </source>
</evidence>
<keyword evidence="3 5" id="KW-0819">tRNA processing</keyword>
<dbReference type="Pfam" id="PF01509">
    <property type="entry name" value="TruB_N"/>
    <property type="match status" value="1"/>
</dbReference>
<dbReference type="Proteomes" id="UP000183967">
    <property type="component" value="Unassembled WGS sequence"/>
</dbReference>
<keyword evidence="4 5" id="KW-0413">Isomerase</keyword>
<evidence type="ECO:0000313" key="9">
    <source>
        <dbReference type="Proteomes" id="UP000183967"/>
    </source>
</evidence>
<dbReference type="GO" id="GO:1990481">
    <property type="term" value="P:mRNA pseudouridine synthesis"/>
    <property type="evidence" value="ECO:0007669"/>
    <property type="project" value="TreeGrafter"/>
</dbReference>
<evidence type="ECO:0000259" key="6">
    <source>
        <dbReference type="Pfam" id="PF01509"/>
    </source>
</evidence>
<dbReference type="PANTHER" id="PTHR13767">
    <property type="entry name" value="TRNA-PSEUDOURIDINE SYNTHASE"/>
    <property type="match status" value="1"/>
</dbReference>
<proteinExistence type="inferred from homology"/>
<dbReference type="PANTHER" id="PTHR13767:SF2">
    <property type="entry name" value="PSEUDOURIDYLATE SYNTHASE TRUB1"/>
    <property type="match status" value="1"/>
</dbReference>
<feature type="active site" description="Nucleophile" evidence="5">
    <location>
        <position position="38"/>
    </location>
</feature>
<keyword evidence="9" id="KW-1185">Reference proteome</keyword>
<dbReference type="GO" id="GO:0160148">
    <property type="term" value="F:tRNA pseudouridine(55) synthase activity"/>
    <property type="evidence" value="ECO:0007669"/>
    <property type="project" value="UniProtKB-EC"/>
</dbReference>
<name>A0A1M5UWG1_9FIRM</name>
<dbReference type="OrthoDB" id="9802309at2"/>
<evidence type="ECO:0000256" key="3">
    <source>
        <dbReference type="ARBA" id="ARBA00022694"/>
    </source>
</evidence>
<dbReference type="Gene3D" id="3.30.2350.10">
    <property type="entry name" value="Pseudouridine synthase"/>
    <property type="match status" value="1"/>
</dbReference>
<dbReference type="AlphaFoldDB" id="A0A1M5UWG1"/>
<dbReference type="GO" id="GO:0031119">
    <property type="term" value="P:tRNA pseudouridine synthesis"/>
    <property type="evidence" value="ECO:0007669"/>
    <property type="project" value="UniProtKB-UniRule"/>
</dbReference>
<dbReference type="EC" id="5.4.99.25" evidence="5"/>
<organism evidence="8 9">
    <name type="scientific">Caloranaerobacter azorensis DSM 13643</name>
    <dbReference type="NCBI Taxonomy" id="1121264"/>
    <lineage>
        <taxon>Bacteria</taxon>
        <taxon>Bacillati</taxon>
        <taxon>Bacillota</taxon>
        <taxon>Tissierellia</taxon>
        <taxon>Tissierellales</taxon>
        <taxon>Thermohalobacteraceae</taxon>
        <taxon>Caloranaerobacter</taxon>
    </lineage>
</organism>
<dbReference type="InterPro" id="IPR032819">
    <property type="entry name" value="TruB_C"/>
</dbReference>
<feature type="domain" description="Pseudouridine synthase II N-terminal" evidence="6">
    <location>
        <begin position="23"/>
        <end position="171"/>
    </location>
</feature>
<accession>A0A1M5UWG1</accession>
<comment type="similarity">
    <text evidence="2 5">Belongs to the pseudouridine synthase TruB family. Type 1 subfamily.</text>
</comment>
<dbReference type="InterPro" id="IPR020103">
    <property type="entry name" value="PsdUridine_synth_cat_dom_sf"/>
</dbReference>
<dbReference type="HAMAP" id="MF_01080">
    <property type="entry name" value="TruB_bact"/>
    <property type="match status" value="1"/>
</dbReference>
<dbReference type="RefSeq" id="WP_073196819.1">
    <property type="nucleotide sequence ID" value="NZ_FQXO01000043.1"/>
</dbReference>
<evidence type="ECO:0000256" key="5">
    <source>
        <dbReference type="HAMAP-Rule" id="MF_01080"/>
    </source>
</evidence>
<dbReference type="GO" id="GO:0003723">
    <property type="term" value="F:RNA binding"/>
    <property type="evidence" value="ECO:0007669"/>
    <property type="project" value="InterPro"/>
</dbReference>
<comment type="function">
    <text evidence="5">Responsible for synthesis of pseudouridine from uracil-55 in the psi GC loop of transfer RNAs.</text>
</comment>
<sequence>MNGLINILKPTGMSSHDVVNFIRKTLKVKKVGHTGTLDPNAAGVLPICLGKATRISEYLIDKTKEYRAELTLGCKTDTQDKYGNVICSSNNKVTEADIIKAFNSFIGEIEQIPPMFSAVKYKGKKLYELARSGIEIPRKPRKVIIYDIKIIDIKDCKKVLFDVKCSKGTYIRTLCNDIGDYLNTYGYMSFLLRTRVGNFNICDSFTIEEVEGLSHYNNINAIIKPIDYALEKFKSINFESKHYKRLINGGSMSIDDKKCRYKHFDLIRVYCNNEFIGVGKVIVDRNKKYVRMEKVLI</sequence>
<comment type="catalytic activity">
    <reaction evidence="1 5">
        <text>uridine(55) in tRNA = pseudouridine(55) in tRNA</text>
        <dbReference type="Rhea" id="RHEA:42532"/>
        <dbReference type="Rhea" id="RHEA-COMP:10101"/>
        <dbReference type="Rhea" id="RHEA-COMP:10102"/>
        <dbReference type="ChEBI" id="CHEBI:65314"/>
        <dbReference type="ChEBI" id="CHEBI:65315"/>
        <dbReference type="EC" id="5.4.99.25"/>
    </reaction>
</comment>
<dbReference type="InterPro" id="IPR014780">
    <property type="entry name" value="tRNA_psdUridine_synth_TruB"/>
</dbReference>
<reference evidence="9" key="1">
    <citation type="submission" date="2016-11" db="EMBL/GenBank/DDBJ databases">
        <authorList>
            <person name="Varghese N."/>
            <person name="Submissions S."/>
        </authorList>
    </citation>
    <scope>NUCLEOTIDE SEQUENCE [LARGE SCALE GENOMIC DNA]</scope>
    <source>
        <strain evidence="9">DSM 13643</strain>
    </source>
</reference>
<gene>
    <name evidence="5" type="primary">truB</name>
    <name evidence="8" type="ORF">SAMN02745135_01620</name>
</gene>
<feature type="domain" description="tRNA pseudouridylate synthase B C-terminal" evidence="7">
    <location>
        <begin position="172"/>
        <end position="230"/>
    </location>
</feature>
<dbReference type="CDD" id="cd02573">
    <property type="entry name" value="PseudoU_synth_EcTruB"/>
    <property type="match status" value="1"/>
</dbReference>
<evidence type="ECO:0000313" key="8">
    <source>
        <dbReference type="EMBL" id="SHH67367.1"/>
    </source>
</evidence>
<evidence type="ECO:0000259" key="7">
    <source>
        <dbReference type="Pfam" id="PF16198"/>
    </source>
</evidence>
<evidence type="ECO:0000256" key="1">
    <source>
        <dbReference type="ARBA" id="ARBA00000385"/>
    </source>
</evidence>
<evidence type="ECO:0000256" key="2">
    <source>
        <dbReference type="ARBA" id="ARBA00005642"/>
    </source>
</evidence>
<dbReference type="NCBIfam" id="TIGR00431">
    <property type="entry name" value="TruB"/>
    <property type="match status" value="1"/>
</dbReference>